<keyword evidence="2" id="KW-1185">Reference proteome</keyword>
<proteinExistence type="predicted"/>
<accession>M4BTW1</accession>
<dbReference type="EnsemblProtists" id="HpaT809898">
    <property type="protein sequence ID" value="HpaP809898"/>
    <property type="gene ID" value="HpaG809898"/>
</dbReference>
<dbReference type="InParanoid" id="M4BTW1"/>
<dbReference type="EMBL" id="JH597877">
    <property type="status" value="NOT_ANNOTATED_CDS"/>
    <property type="molecule type" value="Genomic_DNA"/>
</dbReference>
<name>M4BTW1_HYAAE</name>
<organism evidence="1 2">
    <name type="scientific">Hyaloperonospora arabidopsidis (strain Emoy2)</name>
    <name type="common">Downy mildew agent</name>
    <name type="synonym">Peronospora arabidopsidis</name>
    <dbReference type="NCBI Taxonomy" id="559515"/>
    <lineage>
        <taxon>Eukaryota</taxon>
        <taxon>Sar</taxon>
        <taxon>Stramenopiles</taxon>
        <taxon>Oomycota</taxon>
        <taxon>Peronosporomycetes</taxon>
        <taxon>Peronosporales</taxon>
        <taxon>Peronosporaceae</taxon>
        <taxon>Hyaloperonospora</taxon>
    </lineage>
</organism>
<evidence type="ECO:0000313" key="1">
    <source>
        <dbReference type="EnsemblProtists" id="HpaP809898"/>
    </source>
</evidence>
<reference evidence="1" key="2">
    <citation type="submission" date="2015-06" db="UniProtKB">
        <authorList>
            <consortium name="EnsemblProtists"/>
        </authorList>
    </citation>
    <scope>IDENTIFICATION</scope>
    <source>
        <strain evidence="1">Emoy2</strain>
    </source>
</reference>
<protein>
    <submittedName>
        <fullName evidence="1">Uncharacterized protein</fullName>
    </submittedName>
</protein>
<evidence type="ECO:0000313" key="2">
    <source>
        <dbReference type="Proteomes" id="UP000011713"/>
    </source>
</evidence>
<reference evidence="2" key="1">
    <citation type="journal article" date="2010" name="Science">
        <title>Signatures of adaptation to obligate biotrophy in the Hyaloperonospora arabidopsidis genome.</title>
        <authorList>
            <person name="Baxter L."/>
            <person name="Tripathy S."/>
            <person name="Ishaque N."/>
            <person name="Boot N."/>
            <person name="Cabral A."/>
            <person name="Kemen E."/>
            <person name="Thines M."/>
            <person name="Ah-Fong A."/>
            <person name="Anderson R."/>
            <person name="Badejoko W."/>
            <person name="Bittner-Eddy P."/>
            <person name="Boore J.L."/>
            <person name="Chibucos M.C."/>
            <person name="Coates M."/>
            <person name="Dehal P."/>
            <person name="Delehaunty K."/>
            <person name="Dong S."/>
            <person name="Downton P."/>
            <person name="Dumas B."/>
            <person name="Fabro G."/>
            <person name="Fronick C."/>
            <person name="Fuerstenberg S.I."/>
            <person name="Fulton L."/>
            <person name="Gaulin E."/>
            <person name="Govers F."/>
            <person name="Hughes L."/>
            <person name="Humphray S."/>
            <person name="Jiang R.H."/>
            <person name="Judelson H."/>
            <person name="Kamoun S."/>
            <person name="Kyung K."/>
            <person name="Meijer H."/>
            <person name="Minx P."/>
            <person name="Morris P."/>
            <person name="Nelson J."/>
            <person name="Phuntumart V."/>
            <person name="Qutob D."/>
            <person name="Rehmany A."/>
            <person name="Rougon-Cardoso A."/>
            <person name="Ryden P."/>
            <person name="Torto-Alalibo T."/>
            <person name="Studholme D."/>
            <person name="Wang Y."/>
            <person name="Win J."/>
            <person name="Wood J."/>
            <person name="Clifton S.W."/>
            <person name="Rogers J."/>
            <person name="Van den Ackerveken G."/>
            <person name="Jones J.D."/>
            <person name="McDowell J.M."/>
            <person name="Beynon J."/>
            <person name="Tyler B.M."/>
        </authorList>
    </citation>
    <scope>NUCLEOTIDE SEQUENCE [LARGE SCALE GENOMIC DNA]</scope>
    <source>
        <strain evidence="2">Emoy2</strain>
    </source>
</reference>
<dbReference type="VEuPathDB" id="FungiDB:HpaG809898"/>
<sequence>MFEDWGVSGLVASAREVRKKGFIATTLSHALQVDTSRPRHSCRRVRDTLIQSIVCIQLQTCLLSHYVSY</sequence>
<dbReference type="AlphaFoldDB" id="M4BTW1"/>
<dbReference type="HOGENOM" id="CLU_2781300_0_0_1"/>
<dbReference type="Proteomes" id="UP000011713">
    <property type="component" value="Unassembled WGS sequence"/>
</dbReference>